<evidence type="ECO:0000313" key="3">
    <source>
        <dbReference type="Proteomes" id="UP000199614"/>
    </source>
</evidence>
<dbReference type="RefSeq" id="WP_093356630.1">
    <property type="nucleotide sequence ID" value="NZ_FOUY01000078.1"/>
</dbReference>
<keyword evidence="3" id="KW-1185">Reference proteome</keyword>
<dbReference type="STRING" id="260086.SAMN05216207_107815"/>
<evidence type="ECO:0000256" key="1">
    <source>
        <dbReference type="SAM" id="MobiDB-lite"/>
    </source>
</evidence>
<gene>
    <name evidence="2" type="ORF">SAMN05216207_107815</name>
</gene>
<proteinExistence type="predicted"/>
<evidence type="ECO:0000313" key="2">
    <source>
        <dbReference type="EMBL" id="SFO52765.1"/>
    </source>
</evidence>
<name>A0A1I5HWU9_PSUAM</name>
<sequence>MREIPVDTTKVQFIGTGKSAARAEYAQLSDGSTRRTGEQATDDHGVPIWVVDVLVDDDDADRAEIAGVRVASYDEPQTPKWQPVKFRNLRCKPWADSSGNFTKVAFSWLADGIDGQGGQHKPQENKGQPAA</sequence>
<feature type="region of interest" description="Disordered" evidence="1">
    <location>
        <begin position="112"/>
        <end position="131"/>
    </location>
</feature>
<protein>
    <submittedName>
        <fullName evidence="2">Uncharacterized protein</fullName>
    </submittedName>
</protein>
<reference evidence="2 3" key="1">
    <citation type="submission" date="2016-10" db="EMBL/GenBank/DDBJ databases">
        <authorList>
            <person name="de Groot N.N."/>
        </authorList>
    </citation>
    <scope>NUCLEOTIDE SEQUENCE [LARGE SCALE GENOMIC DNA]</scope>
    <source>
        <strain evidence="2 3">CGMCC 4.1877</strain>
    </source>
</reference>
<accession>A0A1I5HWU9</accession>
<dbReference type="Proteomes" id="UP000199614">
    <property type="component" value="Unassembled WGS sequence"/>
</dbReference>
<organism evidence="2 3">
    <name type="scientific">Pseudonocardia ammonioxydans</name>
    <dbReference type="NCBI Taxonomy" id="260086"/>
    <lineage>
        <taxon>Bacteria</taxon>
        <taxon>Bacillati</taxon>
        <taxon>Actinomycetota</taxon>
        <taxon>Actinomycetes</taxon>
        <taxon>Pseudonocardiales</taxon>
        <taxon>Pseudonocardiaceae</taxon>
        <taxon>Pseudonocardia</taxon>
    </lineage>
</organism>
<dbReference type="OrthoDB" id="3576165at2"/>
<dbReference type="EMBL" id="FOUY01000078">
    <property type="protein sequence ID" value="SFO52765.1"/>
    <property type="molecule type" value="Genomic_DNA"/>
</dbReference>
<dbReference type="AlphaFoldDB" id="A0A1I5HWU9"/>